<feature type="signal peptide" evidence="1">
    <location>
        <begin position="1"/>
        <end position="19"/>
    </location>
</feature>
<dbReference type="InterPro" id="IPR013783">
    <property type="entry name" value="Ig-like_fold"/>
</dbReference>
<dbReference type="Pfam" id="PF13585">
    <property type="entry name" value="CHU_C"/>
    <property type="match status" value="1"/>
</dbReference>
<dbReference type="NCBIfam" id="TIGR04131">
    <property type="entry name" value="Bac_Flav_CTERM"/>
    <property type="match status" value="1"/>
</dbReference>
<dbReference type="InterPro" id="IPR026341">
    <property type="entry name" value="T9SS_type_B"/>
</dbReference>
<dbReference type="STRING" id="1121899.GCA_000430025_00422"/>
<organism evidence="2 3">
    <name type="scientific">Flavobacterium suncheonense GH29-5 = DSM 17707</name>
    <dbReference type="NCBI Taxonomy" id="1121899"/>
    <lineage>
        <taxon>Bacteria</taxon>
        <taxon>Pseudomonadati</taxon>
        <taxon>Bacteroidota</taxon>
        <taxon>Flavobacteriia</taxon>
        <taxon>Flavobacteriales</taxon>
        <taxon>Flavobacteriaceae</taxon>
        <taxon>Flavobacterium</taxon>
    </lineage>
</organism>
<evidence type="ECO:0000313" key="2">
    <source>
        <dbReference type="EMBL" id="KGO89287.1"/>
    </source>
</evidence>
<proteinExistence type="predicted"/>
<dbReference type="AlphaFoldDB" id="A0A0A2M9F1"/>
<dbReference type="OrthoDB" id="601690at2"/>
<feature type="chain" id="PRO_5001991855" description="Ig-like domain-containing protein" evidence="1">
    <location>
        <begin position="20"/>
        <end position="1170"/>
    </location>
</feature>
<reference evidence="2 3" key="1">
    <citation type="submission" date="2013-09" db="EMBL/GenBank/DDBJ databases">
        <authorList>
            <person name="Zeng Z."/>
            <person name="Chen C."/>
        </authorList>
    </citation>
    <scope>NUCLEOTIDE SEQUENCE [LARGE SCALE GENOMIC DNA]</scope>
    <source>
        <strain evidence="2 3">GH29-5</strain>
    </source>
</reference>
<evidence type="ECO:0000313" key="3">
    <source>
        <dbReference type="Proteomes" id="UP000030121"/>
    </source>
</evidence>
<dbReference type="eggNOG" id="COG1361">
    <property type="taxonomic scope" value="Bacteria"/>
</dbReference>
<comment type="caution">
    <text evidence="2">The sequence shown here is derived from an EMBL/GenBank/DDBJ whole genome shotgun (WGS) entry which is preliminary data.</text>
</comment>
<name>A0A0A2M9F1_9FLAO</name>
<sequence>MKQSLLAFLFFLVSNFTFGQLNNFTLQVTPTGETCSGNGMLAFTVSNTTPGASIVYTIYHLPDVTTPIAITGSASVTGLVAGNYRVVATQSLGAQSNTQQQDVTIVNQIAPFLYSLTSQRVICGNDGKITVTVTQGTAVNYEIIAGPMTMPLQASNVFTGLVAGLYQVRVFNTCGDGIVRDVTVESSNPNINFISLDSGNFTCSTIGITAVIESGTTTLQNIIAYPLQVQCTVFPPSGAPIIVNQTFANGNPITSQLGLQIPFFYDQPYTYNFSITDACGNVYQQNNNLIHKQLGLWVSESLKEDCVRKMTIAPVDFVAPFTISFLSAPAGFNPVNYNANHPGPFTEAVEYTSTSNYPDGTYVIQITDACGRTLTQNHTVGEIPLTFTITEHVIDCGKYMSIRVTDPVSFTVEFLSAPAGFNPLQYNALHPGPFFAQADYYNATTPYPEGTYVIKITDNCGRTATKSITTVPLSLPLSTNLLPGCAVGTGSLQMQMTFAFQSVTILSAPAAFGQPLPYDASANINNDPKFFSMNSLPSGIYVIRSVDICGRTRIDAVNIQGYIVTENTVNVTEHCSSFSVYLNHVSNIAVSSHREYRLQKYNATNGTWGHPQTGFTDGLPANSLNSLELQNSFNNATLAYYGKFRVVHVYDVYPSGGDIDQIRCEDVLKEFEYTVGPKIRNIYSYSCSNSLFDVIVEAEGFIPLLYRITTKDGLPFAVDNGNSALFSGLGQGVYNFQIEDACGNILNRVYDISSPVSFTIQPNNLCDGQPGSLFVPNFPFLSYEWWKDNATSTILSTTSTLNFNPFNAAVHFGVYHVRITNPSDPDSCLNTVLDFTISGDLSNPEAGTGSTTLFCGNPNSVNLFNYLSGNYAVNGIWEEISDSGMLINHIWNATNVPSGVYSFKYTVYGLCNFNDEAVVTFTISPVPLSPEANVNPLVCEGETLELFTTEVPDAVYQWTGPNGFTSNEQNPVITNVTEANQGTYAVIAIVNGCESAPDTVEVTVGELPYFSTTNTCDGSQTILSAEMLNPDLDLEDVTYTWTYPDGTTVSTNPINVTGGMTGTYTLTITTAEGCSYTGPVTVNCTSCGIPRGVSANNDGSNDEFDLSCLEGIVNVKIFNRYGVNVYELDNYVNEWKGQDFKGRLLPPATYYYHIKFENGDSKTGWVYLNY</sequence>
<dbReference type="Gene3D" id="2.60.40.10">
    <property type="entry name" value="Immunoglobulins"/>
    <property type="match status" value="2"/>
</dbReference>
<dbReference type="EMBL" id="JRLW01000009">
    <property type="protein sequence ID" value="KGO89287.1"/>
    <property type="molecule type" value="Genomic_DNA"/>
</dbReference>
<dbReference type="Proteomes" id="UP000030121">
    <property type="component" value="Unassembled WGS sequence"/>
</dbReference>
<keyword evidence="3" id="KW-1185">Reference proteome</keyword>
<keyword evidence="1" id="KW-0732">Signal</keyword>
<gene>
    <name evidence="2" type="ORF">Q764_07865</name>
</gene>
<accession>A0A0A2M9F1</accession>
<dbReference type="eggNOG" id="COG3291">
    <property type="taxonomic scope" value="Bacteria"/>
</dbReference>
<evidence type="ECO:0008006" key="4">
    <source>
        <dbReference type="Google" id="ProtNLM"/>
    </source>
</evidence>
<evidence type="ECO:0000256" key="1">
    <source>
        <dbReference type="SAM" id="SignalP"/>
    </source>
</evidence>
<protein>
    <recommendedName>
        <fullName evidence="4">Ig-like domain-containing protein</fullName>
    </recommendedName>
</protein>